<evidence type="ECO:0000313" key="1">
    <source>
        <dbReference type="EMBL" id="KIO00702.1"/>
    </source>
</evidence>
<reference evidence="1 2" key="1">
    <citation type="submission" date="2014-04" db="EMBL/GenBank/DDBJ databases">
        <authorList>
            <consortium name="DOE Joint Genome Institute"/>
            <person name="Kuo A."/>
            <person name="Kohler A."/>
            <person name="Costa M.D."/>
            <person name="Nagy L.G."/>
            <person name="Floudas D."/>
            <person name="Copeland A."/>
            <person name="Barry K.W."/>
            <person name="Cichocki N."/>
            <person name="Veneault-Fourrey C."/>
            <person name="LaButti K."/>
            <person name="Lindquist E.A."/>
            <person name="Lipzen A."/>
            <person name="Lundell T."/>
            <person name="Morin E."/>
            <person name="Murat C."/>
            <person name="Sun H."/>
            <person name="Tunlid A."/>
            <person name="Henrissat B."/>
            <person name="Grigoriev I.V."/>
            <person name="Hibbett D.S."/>
            <person name="Martin F."/>
            <person name="Nordberg H.P."/>
            <person name="Cantor M.N."/>
            <person name="Hua S.X."/>
        </authorList>
    </citation>
    <scope>NUCLEOTIDE SEQUENCE [LARGE SCALE GENOMIC DNA]</scope>
    <source>
        <strain evidence="1 2">Marx 270</strain>
    </source>
</reference>
<reference evidence="2" key="2">
    <citation type="submission" date="2015-01" db="EMBL/GenBank/DDBJ databases">
        <title>Evolutionary Origins and Diversification of the Mycorrhizal Mutualists.</title>
        <authorList>
            <consortium name="DOE Joint Genome Institute"/>
            <consortium name="Mycorrhizal Genomics Consortium"/>
            <person name="Kohler A."/>
            <person name="Kuo A."/>
            <person name="Nagy L.G."/>
            <person name="Floudas D."/>
            <person name="Copeland A."/>
            <person name="Barry K.W."/>
            <person name="Cichocki N."/>
            <person name="Veneault-Fourrey C."/>
            <person name="LaButti K."/>
            <person name="Lindquist E.A."/>
            <person name="Lipzen A."/>
            <person name="Lundell T."/>
            <person name="Morin E."/>
            <person name="Murat C."/>
            <person name="Riley R."/>
            <person name="Ohm R."/>
            <person name="Sun H."/>
            <person name="Tunlid A."/>
            <person name="Henrissat B."/>
            <person name="Grigoriev I.V."/>
            <person name="Hibbett D.S."/>
            <person name="Martin F."/>
        </authorList>
    </citation>
    <scope>NUCLEOTIDE SEQUENCE [LARGE SCALE GENOMIC DNA]</scope>
    <source>
        <strain evidence="2">Marx 270</strain>
    </source>
</reference>
<proteinExistence type="predicted"/>
<protein>
    <submittedName>
        <fullName evidence="1">Uncharacterized protein</fullName>
    </submittedName>
</protein>
<organism evidence="1 2">
    <name type="scientific">Pisolithus tinctorius Marx 270</name>
    <dbReference type="NCBI Taxonomy" id="870435"/>
    <lineage>
        <taxon>Eukaryota</taxon>
        <taxon>Fungi</taxon>
        <taxon>Dikarya</taxon>
        <taxon>Basidiomycota</taxon>
        <taxon>Agaricomycotina</taxon>
        <taxon>Agaricomycetes</taxon>
        <taxon>Agaricomycetidae</taxon>
        <taxon>Boletales</taxon>
        <taxon>Sclerodermatineae</taxon>
        <taxon>Pisolithaceae</taxon>
        <taxon>Pisolithus</taxon>
    </lineage>
</organism>
<sequence length="167" mass="18890">MGASDATLLKYNDMLNKKWDVILSRAPNGRLPTLGAKPLPNDKSIQHYPIPNSPLVIRIWDSGMEQYGQYCFDFFDLVNDIAVNAPDDYKIWHIPYPGQLTYGEHLVSWEAAMHVTTVPVGEEKYSAQEGSWLVLTRSNATPLGFQIPFRPRSMVRMDFAEPHAAIP</sequence>
<dbReference type="EMBL" id="KN831994">
    <property type="protein sequence ID" value="KIO00702.1"/>
    <property type="molecule type" value="Genomic_DNA"/>
</dbReference>
<dbReference type="OrthoDB" id="2628807at2759"/>
<gene>
    <name evidence="1" type="ORF">M404DRAFT_1003715</name>
</gene>
<evidence type="ECO:0000313" key="2">
    <source>
        <dbReference type="Proteomes" id="UP000054217"/>
    </source>
</evidence>
<dbReference type="HOGENOM" id="CLU_100649_1_0_1"/>
<dbReference type="Proteomes" id="UP000054217">
    <property type="component" value="Unassembled WGS sequence"/>
</dbReference>
<dbReference type="InParanoid" id="A0A0C3JT88"/>
<accession>A0A0C3JT88</accession>
<dbReference type="AlphaFoldDB" id="A0A0C3JT88"/>
<name>A0A0C3JT88_PISTI</name>
<keyword evidence="2" id="KW-1185">Reference proteome</keyword>